<dbReference type="AlphaFoldDB" id="H3B1Z1"/>
<evidence type="ECO:0000313" key="2">
    <source>
        <dbReference type="Proteomes" id="UP000008672"/>
    </source>
</evidence>
<reference evidence="1" key="3">
    <citation type="submission" date="2025-09" db="UniProtKB">
        <authorList>
            <consortium name="Ensembl"/>
        </authorList>
    </citation>
    <scope>IDENTIFICATION</scope>
</reference>
<dbReference type="OMA" id="WERIGIR"/>
<dbReference type="STRING" id="7897.ENSLACP00000015912"/>
<dbReference type="InParanoid" id="H3B1Z1"/>
<organism evidence="1 2">
    <name type="scientific">Latimeria chalumnae</name>
    <name type="common">Coelacanth</name>
    <dbReference type="NCBI Taxonomy" id="7897"/>
    <lineage>
        <taxon>Eukaryota</taxon>
        <taxon>Metazoa</taxon>
        <taxon>Chordata</taxon>
        <taxon>Craniata</taxon>
        <taxon>Vertebrata</taxon>
        <taxon>Euteleostomi</taxon>
        <taxon>Coelacanthiformes</taxon>
        <taxon>Coelacanthidae</taxon>
        <taxon>Latimeria</taxon>
    </lineage>
</organism>
<dbReference type="Ensembl" id="ENSLACT00000016022.1">
    <property type="protein sequence ID" value="ENSLACP00000015912.1"/>
    <property type="gene ID" value="ENSLACG00000014011.1"/>
</dbReference>
<name>H3B1Z1_LATCH</name>
<reference evidence="2" key="1">
    <citation type="submission" date="2011-08" db="EMBL/GenBank/DDBJ databases">
        <title>The draft genome of Latimeria chalumnae.</title>
        <authorList>
            <person name="Di Palma F."/>
            <person name="Alfoldi J."/>
            <person name="Johnson J."/>
            <person name="Berlin A."/>
            <person name="Gnerre S."/>
            <person name="Jaffe D."/>
            <person name="MacCallum I."/>
            <person name="Young S."/>
            <person name="Walker B.J."/>
            <person name="Lander E."/>
            <person name="Lindblad-Toh K."/>
        </authorList>
    </citation>
    <scope>NUCLEOTIDE SEQUENCE [LARGE SCALE GENOMIC DNA]</scope>
    <source>
        <strain evidence="2">Wild caught</strain>
    </source>
</reference>
<dbReference type="EMBL" id="AFYH01056724">
    <property type="status" value="NOT_ANNOTATED_CDS"/>
    <property type="molecule type" value="Genomic_DNA"/>
</dbReference>
<proteinExistence type="predicted"/>
<protein>
    <submittedName>
        <fullName evidence="1">Uncharacterized protein</fullName>
    </submittedName>
</protein>
<dbReference type="Proteomes" id="UP000008672">
    <property type="component" value="Unassembled WGS sequence"/>
</dbReference>
<keyword evidence="2" id="KW-1185">Reference proteome</keyword>
<accession>H3B1Z1</accession>
<sequence length="352" mass="41160">WVHIEESEVAFQSLPQALYSSSCEHPGQEVGNPFSKLLIQVWHKAHDYIGQKKYISPFMHKWKNHALSPSFCDGAFEQWYMQDIKEIGDLYNEGILIYFEQIMDKFQIPKKHFYQYLQIKHVIGAKKDGSLSAPIPFPLEFRVVKINTLYKFITQTYKNLQSFSHMTTDSSRLKWERIGIRSSYRKMEGHMPKHKKIAITNKYKLNHFKTVHDLYYTPKSFTPLVKHKINGIVVHMIWSCWKLTGFWQQVLQLVGDTLVVKLLSHLSLTVLLDTTQIQTLEKWGCRFLCLVILVVRKVIMQHWRASGPPLLSEWSKDLCTCMNLERIHYMVNLQAQIFQKNLGGPPIGFSDG</sequence>
<reference evidence="1" key="2">
    <citation type="submission" date="2025-08" db="UniProtKB">
        <authorList>
            <consortium name="Ensembl"/>
        </authorList>
    </citation>
    <scope>IDENTIFICATION</scope>
</reference>
<dbReference type="HOGENOM" id="CLU_000680_9_1_1"/>
<evidence type="ECO:0000313" key="1">
    <source>
        <dbReference type="Ensembl" id="ENSLACP00000015912.1"/>
    </source>
</evidence>